<protein>
    <recommendedName>
        <fullName evidence="7">TCP domain-containing protein</fullName>
    </recommendedName>
</protein>
<evidence type="ECO:0000256" key="4">
    <source>
        <dbReference type="ARBA" id="ARBA00023163"/>
    </source>
</evidence>
<dbReference type="AlphaFoldDB" id="A0ABD2YPD3"/>
<dbReference type="EMBL" id="JBJUIK010000012">
    <property type="protein sequence ID" value="KAL3509240.1"/>
    <property type="molecule type" value="Genomic_DNA"/>
</dbReference>
<evidence type="ECO:0000256" key="2">
    <source>
        <dbReference type="ARBA" id="ARBA00023015"/>
    </source>
</evidence>
<dbReference type="PANTHER" id="PTHR31072">
    <property type="entry name" value="TRANSCRIPTION FACTOR TCP4-RELATED"/>
    <property type="match status" value="1"/>
</dbReference>
<dbReference type="InterPro" id="IPR017887">
    <property type="entry name" value="TF_TCP_subgr"/>
</dbReference>
<organism evidence="8 9">
    <name type="scientific">Cinchona calisaya</name>
    <dbReference type="NCBI Taxonomy" id="153742"/>
    <lineage>
        <taxon>Eukaryota</taxon>
        <taxon>Viridiplantae</taxon>
        <taxon>Streptophyta</taxon>
        <taxon>Embryophyta</taxon>
        <taxon>Tracheophyta</taxon>
        <taxon>Spermatophyta</taxon>
        <taxon>Magnoliopsida</taxon>
        <taxon>eudicotyledons</taxon>
        <taxon>Gunneridae</taxon>
        <taxon>Pentapetalae</taxon>
        <taxon>asterids</taxon>
        <taxon>lamiids</taxon>
        <taxon>Gentianales</taxon>
        <taxon>Rubiaceae</taxon>
        <taxon>Cinchonoideae</taxon>
        <taxon>Cinchoneae</taxon>
        <taxon>Cinchona</taxon>
    </lineage>
</organism>
<feature type="domain" description="TCP" evidence="7">
    <location>
        <begin position="29"/>
        <end position="87"/>
    </location>
</feature>
<dbReference type="Proteomes" id="UP001630127">
    <property type="component" value="Unassembled WGS sequence"/>
</dbReference>
<accession>A0ABD2YPD3</accession>
<dbReference type="Pfam" id="PF03634">
    <property type="entry name" value="TCP"/>
    <property type="match status" value="1"/>
</dbReference>
<evidence type="ECO:0000259" key="7">
    <source>
        <dbReference type="PROSITE" id="PS51369"/>
    </source>
</evidence>
<keyword evidence="4" id="KW-0804">Transcription</keyword>
<keyword evidence="5" id="KW-0539">Nucleus</keyword>
<dbReference type="PROSITE" id="PS51369">
    <property type="entry name" value="TCP"/>
    <property type="match status" value="1"/>
</dbReference>
<evidence type="ECO:0000256" key="1">
    <source>
        <dbReference type="ARBA" id="ARBA00004123"/>
    </source>
</evidence>
<comment type="subcellular location">
    <subcellularLocation>
        <location evidence="1">Nucleus</location>
    </subcellularLocation>
</comment>
<evidence type="ECO:0000313" key="9">
    <source>
        <dbReference type="Proteomes" id="UP001630127"/>
    </source>
</evidence>
<gene>
    <name evidence="8" type="ORF">ACH5RR_028641</name>
</gene>
<dbReference type="InterPro" id="IPR005333">
    <property type="entry name" value="Transcription_factor_TCP"/>
</dbReference>
<evidence type="ECO:0000256" key="5">
    <source>
        <dbReference type="ARBA" id="ARBA00023242"/>
    </source>
</evidence>
<reference evidence="8 9" key="1">
    <citation type="submission" date="2024-11" db="EMBL/GenBank/DDBJ databases">
        <title>A near-complete genome assembly of Cinchona calisaya.</title>
        <authorList>
            <person name="Lian D.C."/>
            <person name="Zhao X.W."/>
            <person name="Wei L."/>
        </authorList>
    </citation>
    <scope>NUCLEOTIDE SEQUENCE [LARGE SCALE GENOMIC DNA]</scope>
    <source>
        <tissue evidence="8">Nenye</tissue>
    </source>
</reference>
<comment type="caution">
    <text evidence="8">The sequence shown here is derived from an EMBL/GenBank/DDBJ whole genome shotgun (WGS) entry which is preliminary data.</text>
</comment>
<evidence type="ECO:0000256" key="3">
    <source>
        <dbReference type="ARBA" id="ARBA00023125"/>
    </source>
</evidence>
<dbReference type="GO" id="GO:0005634">
    <property type="term" value="C:nucleus"/>
    <property type="evidence" value="ECO:0007669"/>
    <property type="project" value="UniProtKB-SubCell"/>
</dbReference>
<dbReference type="PANTHER" id="PTHR31072:SF240">
    <property type="entry name" value="TRANSCRIPTION FACTOR TCP10"/>
    <property type="match status" value="1"/>
</dbReference>
<keyword evidence="9" id="KW-1185">Reference proteome</keyword>
<sequence length="360" mass="39642">MKRGGGGVGDGHGEIIQVQGGHILRATGRKDRHSKVYTSKGPRDRRVRLSAHTAIQFYDVQDRLGYDRPSKAVDWLIKKAKDAIDKLAELPHNHPNEITTAAPSTDSNPGSSGQGLEHRSESSSVYAIQHCLHDNPNGNSGVIPSGVNTQSIADTMKSFFPVSPGNSLMNMQSYPDDRMSRQPSIQTEDLGLSLHSLQHQNLNHRSYNEQMLFSGSNQTMFGADEANYQHKTESWSTGAAAATAGEGENRNNIINGFIFNSIHSMPQQQQLLFSQNSSSAFSQRESLQSNYSHLFHHAWNDQRQMPSVDHHNNAQAAITQSPIYNIHFGSDFQVPARIRGDEEPGAVSLQPSLVSPSSQH</sequence>
<feature type="compositionally biased region" description="Polar residues" evidence="6">
    <location>
        <begin position="96"/>
        <end position="111"/>
    </location>
</feature>
<evidence type="ECO:0000313" key="8">
    <source>
        <dbReference type="EMBL" id="KAL3509240.1"/>
    </source>
</evidence>
<proteinExistence type="predicted"/>
<dbReference type="GO" id="GO:0003677">
    <property type="term" value="F:DNA binding"/>
    <property type="evidence" value="ECO:0007669"/>
    <property type="project" value="UniProtKB-KW"/>
</dbReference>
<feature type="region of interest" description="Disordered" evidence="6">
    <location>
        <begin position="90"/>
        <end position="122"/>
    </location>
</feature>
<name>A0ABD2YPD3_9GENT</name>
<evidence type="ECO:0000256" key="6">
    <source>
        <dbReference type="SAM" id="MobiDB-lite"/>
    </source>
</evidence>
<keyword evidence="3" id="KW-0238">DNA-binding</keyword>
<keyword evidence="2" id="KW-0805">Transcription regulation</keyword>